<reference evidence="1 2" key="1">
    <citation type="submission" date="2013-04" db="EMBL/GenBank/DDBJ databases">
        <title>Oceanococcus atlanticus 22II-S10r2 Genome Sequencing.</title>
        <authorList>
            <person name="Lai Q."/>
            <person name="Li G."/>
            <person name="Shao Z."/>
        </authorList>
    </citation>
    <scope>NUCLEOTIDE SEQUENCE [LARGE SCALE GENOMIC DNA]</scope>
    <source>
        <strain evidence="1 2">22II-S10r2</strain>
    </source>
</reference>
<dbReference type="STRING" id="1317117.ATO7_06255"/>
<name>A0A1Y1SJ80_9GAMM</name>
<organism evidence="1 2">
    <name type="scientific">Oceanococcus atlanticus</name>
    <dbReference type="NCBI Taxonomy" id="1317117"/>
    <lineage>
        <taxon>Bacteria</taxon>
        <taxon>Pseudomonadati</taxon>
        <taxon>Pseudomonadota</taxon>
        <taxon>Gammaproteobacteria</taxon>
        <taxon>Chromatiales</taxon>
        <taxon>Oceanococcaceae</taxon>
        <taxon>Oceanococcus</taxon>
    </lineage>
</organism>
<protein>
    <recommendedName>
        <fullName evidence="3">SIR2-like domain-containing protein</fullName>
    </recommendedName>
</protein>
<evidence type="ECO:0000313" key="2">
    <source>
        <dbReference type="Proteomes" id="UP000192342"/>
    </source>
</evidence>
<evidence type="ECO:0008006" key="3">
    <source>
        <dbReference type="Google" id="ProtNLM"/>
    </source>
</evidence>
<dbReference type="AlphaFoldDB" id="A0A1Y1SJ80"/>
<proteinExistence type="predicted"/>
<gene>
    <name evidence="1" type="ORF">ATO7_06255</name>
</gene>
<keyword evidence="2" id="KW-1185">Reference proteome</keyword>
<dbReference type="EMBL" id="AQQV01000001">
    <property type="protein sequence ID" value="ORE89460.1"/>
    <property type="molecule type" value="Genomic_DNA"/>
</dbReference>
<comment type="caution">
    <text evidence="1">The sequence shown here is derived from an EMBL/GenBank/DDBJ whole genome shotgun (WGS) entry which is preliminary data.</text>
</comment>
<accession>A0A1Y1SJ80</accession>
<sequence length="357" mass="40116">MTDKAGYVFVIGAGASFELGLPLGYQLKEKVAAALRLDPDDPRTSAWGNRVTDALRQLDAQHITPISQLEAAANAISESMPTAESIDNYVHQHRGNHNIALCAKLAIAYCILGEERESKLKLNYERKDREPRINYEGLDGTWLLPFFQLITKGAAVHDLHARFEQITLVIFNYDRCVEHFLHSALINHYRIDVASATTIMERLTIFHPYGKVGDLPWMGNDSVRVSFGADPNPSELIALAKQIRTFSESTEEHARDATVQRIRYALDIAQRIVFLGFAFDDMNMELLTPPSDSTHKDIAHLIRKARIFGTAKGISTEDKDVVERDITNRFAVRQMSLLGENDGCVDLFSKLSRALKF</sequence>
<dbReference type="RefSeq" id="WP_083560585.1">
    <property type="nucleotide sequence ID" value="NZ_AQQV01000001.1"/>
</dbReference>
<evidence type="ECO:0000313" key="1">
    <source>
        <dbReference type="EMBL" id="ORE89460.1"/>
    </source>
</evidence>
<dbReference type="OrthoDB" id="7060209at2"/>
<dbReference type="Proteomes" id="UP000192342">
    <property type="component" value="Unassembled WGS sequence"/>
</dbReference>